<feature type="domain" description="DUF6570" evidence="3">
    <location>
        <begin position="210"/>
        <end position="323"/>
    </location>
</feature>
<organism evidence="4 5">
    <name type="scientific">Frankliniella fusca</name>
    <dbReference type="NCBI Taxonomy" id="407009"/>
    <lineage>
        <taxon>Eukaryota</taxon>
        <taxon>Metazoa</taxon>
        <taxon>Ecdysozoa</taxon>
        <taxon>Arthropoda</taxon>
        <taxon>Hexapoda</taxon>
        <taxon>Insecta</taxon>
        <taxon>Pterygota</taxon>
        <taxon>Neoptera</taxon>
        <taxon>Paraneoptera</taxon>
        <taxon>Thysanoptera</taxon>
        <taxon>Terebrantia</taxon>
        <taxon>Thripoidea</taxon>
        <taxon>Thripidae</taxon>
        <taxon>Frankliniella</taxon>
    </lineage>
</organism>
<dbReference type="EMBL" id="JAHWGI010001231">
    <property type="protein sequence ID" value="KAK3925505.1"/>
    <property type="molecule type" value="Genomic_DNA"/>
</dbReference>
<dbReference type="Proteomes" id="UP001219518">
    <property type="component" value="Unassembled WGS sequence"/>
</dbReference>
<dbReference type="Pfam" id="PF20209">
    <property type="entry name" value="DUF6570"/>
    <property type="match status" value="1"/>
</dbReference>
<evidence type="ECO:0000259" key="2">
    <source>
        <dbReference type="Pfam" id="PF14214"/>
    </source>
</evidence>
<proteinExistence type="predicted"/>
<feature type="non-terminal residue" evidence="4">
    <location>
        <position position="1"/>
    </location>
</feature>
<dbReference type="AlphaFoldDB" id="A0AAE1LN43"/>
<accession>A0AAE1LN43</accession>
<feature type="domain" description="Helitron helicase-like" evidence="2">
    <location>
        <begin position="428"/>
        <end position="538"/>
    </location>
</feature>
<evidence type="ECO:0000256" key="1">
    <source>
        <dbReference type="SAM" id="MobiDB-lite"/>
    </source>
</evidence>
<name>A0AAE1LN43_9NEOP</name>
<feature type="region of interest" description="Disordered" evidence="1">
    <location>
        <begin position="30"/>
        <end position="94"/>
    </location>
</feature>
<comment type="caution">
    <text evidence="4">The sequence shown here is derived from an EMBL/GenBank/DDBJ whole genome shotgun (WGS) entry which is preliminary data.</text>
</comment>
<reference evidence="4" key="1">
    <citation type="submission" date="2021-07" db="EMBL/GenBank/DDBJ databases">
        <authorList>
            <person name="Catto M.A."/>
            <person name="Jacobson A."/>
            <person name="Kennedy G."/>
            <person name="Labadie P."/>
            <person name="Hunt B.G."/>
            <person name="Srinivasan R."/>
        </authorList>
    </citation>
    <scope>NUCLEOTIDE SEQUENCE</scope>
    <source>
        <strain evidence="4">PL_HMW_Pooled</strain>
        <tissue evidence="4">Head</tissue>
    </source>
</reference>
<keyword evidence="5" id="KW-1185">Reference proteome</keyword>
<evidence type="ECO:0000313" key="5">
    <source>
        <dbReference type="Proteomes" id="UP001219518"/>
    </source>
</evidence>
<evidence type="ECO:0000259" key="3">
    <source>
        <dbReference type="Pfam" id="PF20209"/>
    </source>
</evidence>
<dbReference type="InterPro" id="IPR046700">
    <property type="entry name" value="DUF6570"/>
</dbReference>
<evidence type="ECO:0000313" key="4">
    <source>
        <dbReference type="EMBL" id="KAK3925505.1"/>
    </source>
</evidence>
<protein>
    <submittedName>
        <fullName evidence="4">Spore cortex-lytic enzyme</fullName>
    </submittedName>
</protein>
<feature type="compositionally biased region" description="Basic and acidic residues" evidence="1">
    <location>
        <begin position="42"/>
        <end position="61"/>
    </location>
</feature>
<dbReference type="InterPro" id="IPR025476">
    <property type="entry name" value="Helitron_helicase-like"/>
</dbReference>
<feature type="compositionally biased region" description="Basic residues" evidence="1">
    <location>
        <begin position="62"/>
        <end position="72"/>
    </location>
</feature>
<reference evidence="4" key="2">
    <citation type="journal article" date="2023" name="BMC Genomics">
        <title>Pest status, molecular evolution, and epigenetic factors derived from the genome assembly of Frankliniella fusca, a thysanopteran phytovirus vector.</title>
        <authorList>
            <person name="Catto M.A."/>
            <person name="Labadie P.E."/>
            <person name="Jacobson A.L."/>
            <person name="Kennedy G.G."/>
            <person name="Srinivasan R."/>
            <person name="Hunt B.G."/>
        </authorList>
    </citation>
    <scope>NUCLEOTIDE SEQUENCE</scope>
    <source>
        <strain evidence="4">PL_HMW_Pooled</strain>
    </source>
</reference>
<dbReference type="Pfam" id="PF14214">
    <property type="entry name" value="Helitron_like_N"/>
    <property type="match status" value="1"/>
</dbReference>
<sequence length="1006" mass="116522">MDKENAPDSEKRKDRKTEVLYVLEKLDTKSASTSNAKRCKRYRDNLSEEKRKEMRQKDILRKRQKAKGKSKGRINQTKQQPNMQSIAKKRKSTARAVRKLRANLSAHSYEQAKQKDRLRKRKIFVSDLHDPDIDNENSNLGETDRTYLLNRMRKHKENLLKYNVNNCRSLFGKLISDIKWHKCELCNARNLGLKLKCYCNKGNSILKSQSMELGDVPPVLSCLSQIEQLLIARVHPVVQVYRLRGGQIGYSGHVINFFQDITEFTKTLPHSIEDISGVVKVCCQTPSFHKDFTVRKRLVLEALHWLKENNPHYFDVEVNSNVLEHLPDDYQFNIIENISSDNEPSIIGHNETEENADYHISSSSIPQVNMMSAEEKLRFNLKWPTISYSPIAEMSRSHYIVKAFPCLFPYGKGDICEIVNEKISHREYFQYLMDYFDGRFASHTIFPYFAWNSVMRWECLTKGTVYMKKHPDLKKCDVDLLKELMKLDTNVGKDVMVYSSSIRSTRNFWFSRSAELQEMVQQIGLPTIFFTLSAADFHGPRLFDLLKEAYGYVKELQVKFNEVKQQIIEYFDKFISCINPNTNYVITSEHPCRTRIEDVVDYHKHIEALVNTVQRHTKCSTRTCLKIDKNGILKCKHNFPKELRETSDIVLSKKKYYEFVGARNDDRLNQFSEFVIEKSSGTTTVKSAVQQTLMSALIQRDYSAQEVHHLLAVNKLYSCSRSFVTLNLADTEWFYHINLEKLETDIFNENCNQLFSSYSKRPASLKKVDSTETSEEIARQLCLLYCPWQQLNELPKNGLEWIAMMQKHKLDYKVLPYFKEELKFDTTADESDDEDCGVNDKAKDDWMEIMDIDINAPKESDLGLRDMDISFDWKCYKTTNEQEIIYATFVKTHRENFQKIKALLPAHINFTPEQNEILEFADNLAEHFNVHGSSISSVDERARSAARSGESLEAGAWGAWASSTTAVACSAVSLLEVLRVPLVTLEELRAPLVTLEELAPLVSLED</sequence>
<feature type="compositionally biased region" description="Polar residues" evidence="1">
    <location>
        <begin position="73"/>
        <end position="85"/>
    </location>
</feature>
<gene>
    <name evidence="4" type="ORF">KUF71_013754</name>
</gene>